<feature type="region of interest" description="Disordered" evidence="1">
    <location>
        <begin position="1"/>
        <end position="57"/>
    </location>
</feature>
<evidence type="ECO:0000313" key="2">
    <source>
        <dbReference type="EMBL" id="TEB20879.1"/>
    </source>
</evidence>
<organism evidence="2 3">
    <name type="scientific">Coprinellus micaceus</name>
    <name type="common">Glistening ink-cap mushroom</name>
    <name type="synonym">Coprinus micaceus</name>
    <dbReference type="NCBI Taxonomy" id="71717"/>
    <lineage>
        <taxon>Eukaryota</taxon>
        <taxon>Fungi</taxon>
        <taxon>Dikarya</taxon>
        <taxon>Basidiomycota</taxon>
        <taxon>Agaricomycotina</taxon>
        <taxon>Agaricomycetes</taxon>
        <taxon>Agaricomycetidae</taxon>
        <taxon>Agaricales</taxon>
        <taxon>Agaricineae</taxon>
        <taxon>Psathyrellaceae</taxon>
        <taxon>Coprinellus</taxon>
    </lineage>
</organism>
<evidence type="ECO:0000256" key="1">
    <source>
        <dbReference type="SAM" id="MobiDB-lite"/>
    </source>
</evidence>
<dbReference type="Proteomes" id="UP000298030">
    <property type="component" value="Unassembled WGS sequence"/>
</dbReference>
<name>A0A4Y7SG63_COPMI</name>
<reference evidence="2 3" key="1">
    <citation type="journal article" date="2019" name="Nat. Ecol. Evol.">
        <title>Megaphylogeny resolves global patterns of mushroom evolution.</title>
        <authorList>
            <person name="Varga T."/>
            <person name="Krizsan K."/>
            <person name="Foldi C."/>
            <person name="Dima B."/>
            <person name="Sanchez-Garcia M."/>
            <person name="Sanchez-Ramirez S."/>
            <person name="Szollosi G.J."/>
            <person name="Szarkandi J.G."/>
            <person name="Papp V."/>
            <person name="Albert L."/>
            <person name="Andreopoulos W."/>
            <person name="Angelini C."/>
            <person name="Antonin V."/>
            <person name="Barry K.W."/>
            <person name="Bougher N.L."/>
            <person name="Buchanan P."/>
            <person name="Buyck B."/>
            <person name="Bense V."/>
            <person name="Catcheside P."/>
            <person name="Chovatia M."/>
            <person name="Cooper J."/>
            <person name="Damon W."/>
            <person name="Desjardin D."/>
            <person name="Finy P."/>
            <person name="Geml J."/>
            <person name="Haridas S."/>
            <person name="Hughes K."/>
            <person name="Justo A."/>
            <person name="Karasinski D."/>
            <person name="Kautmanova I."/>
            <person name="Kiss B."/>
            <person name="Kocsube S."/>
            <person name="Kotiranta H."/>
            <person name="LaButti K.M."/>
            <person name="Lechner B.E."/>
            <person name="Liimatainen K."/>
            <person name="Lipzen A."/>
            <person name="Lukacs Z."/>
            <person name="Mihaltcheva S."/>
            <person name="Morgado L.N."/>
            <person name="Niskanen T."/>
            <person name="Noordeloos M.E."/>
            <person name="Ohm R.A."/>
            <person name="Ortiz-Santana B."/>
            <person name="Ovrebo C."/>
            <person name="Racz N."/>
            <person name="Riley R."/>
            <person name="Savchenko A."/>
            <person name="Shiryaev A."/>
            <person name="Soop K."/>
            <person name="Spirin V."/>
            <person name="Szebenyi C."/>
            <person name="Tomsovsky M."/>
            <person name="Tulloss R.E."/>
            <person name="Uehling J."/>
            <person name="Grigoriev I.V."/>
            <person name="Vagvolgyi C."/>
            <person name="Papp T."/>
            <person name="Martin F.M."/>
            <person name="Miettinen O."/>
            <person name="Hibbett D.S."/>
            <person name="Nagy L.G."/>
        </authorList>
    </citation>
    <scope>NUCLEOTIDE SEQUENCE [LARGE SCALE GENOMIC DNA]</scope>
    <source>
        <strain evidence="2 3">FP101781</strain>
    </source>
</reference>
<proteinExistence type="predicted"/>
<feature type="compositionally biased region" description="Basic residues" evidence="1">
    <location>
        <begin position="24"/>
        <end position="44"/>
    </location>
</feature>
<dbReference type="EMBL" id="QPFP01000129">
    <property type="protein sequence ID" value="TEB20879.1"/>
    <property type="molecule type" value="Genomic_DNA"/>
</dbReference>
<protein>
    <submittedName>
        <fullName evidence="2">Uncharacterized protein</fullName>
    </submittedName>
</protein>
<feature type="region of interest" description="Disordered" evidence="1">
    <location>
        <begin position="92"/>
        <end position="112"/>
    </location>
</feature>
<feature type="region of interest" description="Disordered" evidence="1">
    <location>
        <begin position="125"/>
        <end position="184"/>
    </location>
</feature>
<dbReference type="OrthoDB" id="3115854at2759"/>
<accession>A0A4Y7SG63</accession>
<comment type="caution">
    <text evidence="2">The sequence shown here is derived from an EMBL/GenBank/DDBJ whole genome shotgun (WGS) entry which is preliminary data.</text>
</comment>
<dbReference type="AlphaFoldDB" id="A0A4Y7SG63"/>
<gene>
    <name evidence="2" type="ORF">FA13DRAFT_1800555</name>
</gene>
<keyword evidence="3" id="KW-1185">Reference proteome</keyword>
<evidence type="ECO:0000313" key="3">
    <source>
        <dbReference type="Proteomes" id="UP000298030"/>
    </source>
</evidence>
<sequence>MPRTKPVFQKVQPEEVLEEESKPTKSKKGKCKSKKGTSKTKKKQPQAPSEAAKQKARAAWDVYFNSNGGWAAAGMVDPSTESQKPRRFFRFNLSSANSEKKSIPESKLNANPYAEDKCPKVISKTLEPKDANTSEVVIEPTPVRASGNGSSPLSSFEGDKENTTPALDRPETVNAKRKRACSQSEGSERLKTTCTDATIADKNRTTARSTKDHDTLLVESVRHYAASKDSHVISEDHHEEADSVPCKTEPTSVRSIIPRGIVRVFTKGEFQGNKLKCARKEELKKSEFAIVPYGSESMVKCLVCKAEKAEGSRDEDQDDQRLTIILDPHYAFHPRAWNEHIQSQEHLDAVDCHREEELTKLSKNLRIIDGSRVRCVACSGEWRKVKPISNEDRYEGIIILDPDYPFHPRAWQEHVGTWAHIDNEIAMNKADVGL</sequence>